<organism evidence="2 3">
    <name type="scientific">Neobittarella massiliensis</name>
    <name type="common">ex Bilen et al. 2018</name>
    <dbReference type="NCBI Taxonomy" id="2041842"/>
    <lineage>
        <taxon>Bacteria</taxon>
        <taxon>Bacillati</taxon>
        <taxon>Bacillota</taxon>
        <taxon>Clostridia</taxon>
        <taxon>Eubacteriales</taxon>
        <taxon>Oscillospiraceae</taxon>
        <taxon>Neobittarella (ex Bilen et al. 2018)</taxon>
    </lineage>
</organism>
<feature type="transmembrane region" description="Helical" evidence="1">
    <location>
        <begin position="77"/>
        <end position="97"/>
    </location>
</feature>
<name>A0A8J6M180_9FIRM</name>
<keyword evidence="3" id="KW-1185">Reference proteome</keyword>
<evidence type="ECO:0000313" key="2">
    <source>
        <dbReference type="EMBL" id="MBC3516001.1"/>
    </source>
</evidence>
<evidence type="ECO:0000256" key="1">
    <source>
        <dbReference type="SAM" id="Phobius"/>
    </source>
</evidence>
<keyword evidence="1" id="KW-0472">Membrane</keyword>
<evidence type="ECO:0000313" key="3">
    <source>
        <dbReference type="Proteomes" id="UP000597668"/>
    </source>
</evidence>
<feature type="transmembrane region" description="Helical" evidence="1">
    <location>
        <begin position="201"/>
        <end position="223"/>
    </location>
</feature>
<feature type="transmembrane region" description="Helical" evidence="1">
    <location>
        <begin position="151"/>
        <end position="181"/>
    </location>
</feature>
<keyword evidence="1" id="KW-1133">Transmembrane helix</keyword>
<reference evidence="2" key="1">
    <citation type="submission" date="2020-08" db="EMBL/GenBank/DDBJ databases">
        <authorList>
            <person name="Liu C."/>
            <person name="Sun Q."/>
        </authorList>
    </citation>
    <scope>NUCLEOTIDE SEQUENCE</scope>
    <source>
        <strain evidence="2">NSJ-65</strain>
    </source>
</reference>
<feature type="transmembrane region" description="Helical" evidence="1">
    <location>
        <begin position="38"/>
        <end position="65"/>
    </location>
</feature>
<dbReference type="EMBL" id="JACOGI010000001">
    <property type="protein sequence ID" value="MBC3516001.1"/>
    <property type="molecule type" value="Genomic_DNA"/>
</dbReference>
<dbReference type="Proteomes" id="UP000597668">
    <property type="component" value="Unassembled WGS sequence"/>
</dbReference>
<keyword evidence="1" id="KW-0812">Transmembrane</keyword>
<dbReference type="AlphaFoldDB" id="A0A8J6M180"/>
<gene>
    <name evidence="2" type="ORF">H8K20_06280</name>
</gene>
<protein>
    <submittedName>
        <fullName evidence="2">Uncharacterized protein</fullName>
    </submittedName>
</protein>
<comment type="caution">
    <text evidence="2">The sequence shown here is derived from an EMBL/GenBank/DDBJ whole genome shotgun (WGS) entry which is preliminary data.</text>
</comment>
<accession>A0A8J6M180</accession>
<proteinExistence type="predicted"/>
<sequence>MMTHKIISTIGLGILGVDPFTAVYLLSMGLRQEKKSNITLFFLSYAGFSIFIGAILSSIFGAAAVDILKSMVPGDNSPVWAVLEFVVFVFILVWVLRRLFSARKKKGEKEKKAVDGRWIKYLSTGFVFAISCFTDPTYYAVILMGGETENFLTATLLLTIWFVVSQFMALIVYAANGLNLLDKLVAWVDKLKAKNRKPITYTFYAVFVIIAVVLLMDIGSYLFDGRYLF</sequence>
<feature type="transmembrane region" description="Helical" evidence="1">
    <location>
        <begin position="118"/>
        <end position="139"/>
    </location>
</feature>
<feature type="transmembrane region" description="Helical" evidence="1">
    <location>
        <begin position="6"/>
        <end position="26"/>
    </location>
</feature>